<evidence type="ECO:0000256" key="11">
    <source>
        <dbReference type="SAM" id="Phobius"/>
    </source>
</evidence>
<evidence type="ECO:0000256" key="6">
    <source>
        <dbReference type="ARBA" id="ARBA00022833"/>
    </source>
</evidence>
<keyword evidence="6" id="KW-0862">Zinc</keyword>
<dbReference type="InterPro" id="IPR027469">
    <property type="entry name" value="Cation_efflux_TMD_sf"/>
</dbReference>
<evidence type="ECO:0000256" key="7">
    <source>
        <dbReference type="ARBA" id="ARBA00022989"/>
    </source>
</evidence>
<feature type="domain" description="Cation efflux protein transmembrane" evidence="12">
    <location>
        <begin position="90"/>
        <end position="199"/>
    </location>
</feature>
<dbReference type="EMBL" id="JAVRFD010000012">
    <property type="protein sequence ID" value="MDT0545726.1"/>
    <property type="molecule type" value="Genomic_DNA"/>
</dbReference>
<keyword evidence="9 11" id="KW-0472">Membrane</keyword>
<feature type="transmembrane region" description="Helical" evidence="11">
    <location>
        <begin position="85"/>
        <end position="103"/>
    </location>
</feature>
<evidence type="ECO:0000256" key="1">
    <source>
        <dbReference type="ARBA" id="ARBA00004146"/>
    </source>
</evidence>
<dbReference type="InterPro" id="IPR058533">
    <property type="entry name" value="Cation_efflux_TM"/>
</dbReference>
<dbReference type="Proteomes" id="UP001180754">
    <property type="component" value="Unassembled WGS sequence"/>
</dbReference>
<dbReference type="PANTHER" id="PTHR31937">
    <property type="entry name" value="TRANSMEMBRANE PROTEIN 163"/>
    <property type="match status" value="1"/>
</dbReference>
<evidence type="ECO:0000313" key="13">
    <source>
        <dbReference type="EMBL" id="MDT0545726.1"/>
    </source>
</evidence>
<feature type="transmembrane region" description="Helical" evidence="11">
    <location>
        <begin position="118"/>
        <end position="137"/>
    </location>
</feature>
<accession>A0ABU2XJP2</accession>
<evidence type="ECO:0000256" key="2">
    <source>
        <dbReference type="ARBA" id="ARBA00004644"/>
    </source>
</evidence>
<feature type="transmembrane region" description="Helical" evidence="11">
    <location>
        <begin position="22"/>
        <end position="44"/>
    </location>
</feature>
<dbReference type="Pfam" id="PF01545">
    <property type="entry name" value="Cation_efflux"/>
    <property type="match status" value="1"/>
</dbReference>
<keyword evidence="14" id="KW-1185">Reference proteome</keyword>
<dbReference type="SUPFAM" id="SSF161111">
    <property type="entry name" value="Cation efflux protein transmembrane domain-like"/>
    <property type="match status" value="1"/>
</dbReference>
<proteinExistence type="inferred from homology"/>
<dbReference type="RefSeq" id="WP_311726220.1">
    <property type="nucleotide sequence ID" value="NZ_JAVRFD010000012.1"/>
</dbReference>
<keyword evidence="7 11" id="KW-1133">Transmembrane helix</keyword>
<reference evidence="13" key="1">
    <citation type="submission" date="2024-05" db="EMBL/GenBank/DDBJ databases">
        <title>30 novel species of actinomycetes from the DSMZ collection.</title>
        <authorList>
            <person name="Nouioui I."/>
        </authorList>
    </citation>
    <scope>NUCLEOTIDE SEQUENCE</scope>
    <source>
        <strain evidence="13">DSM 41529</strain>
    </source>
</reference>
<keyword evidence="4 11" id="KW-0812">Transmembrane</keyword>
<evidence type="ECO:0000256" key="10">
    <source>
        <dbReference type="ARBA" id="ARBA00023329"/>
    </source>
</evidence>
<evidence type="ECO:0000256" key="4">
    <source>
        <dbReference type="ARBA" id="ARBA00022692"/>
    </source>
</evidence>
<keyword evidence="5" id="KW-0967">Endosome</keyword>
<feature type="transmembrane region" description="Helical" evidence="11">
    <location>
        <begin position="158"/>
        <end position="174"/>
    </location>
</feature>
<keyword evidence="8" id="KW-0770">Synapse</keyword>
<keyword evidence="10" id="KW-0968">Cytoplasmic vesicle</keyword>
<feature type="transmembrane region" description="Helical" evidence="11">
    <location>
        <begin position="50"/>
        <end position="73"/>
    </location>
</feature>
<evidence type="ECO:0000256" key="5">
    <source>
        <dbReference type="ARBA" id="ARBA00022753"/>
    </source>
</evidence>
<dbReference type="PANTHER" id="PTHR31937:SF2">
    <property type="entry name" value="TRANSMEMBRANE PROTEIN 163"/>
    <property type="match status" value="1"/>
</dbReference>
<dbReference type="Gene3D" id="1.20.1510.10">
    <property type="entry name" value="Cation efflux protein transmembrane domain"/>
    <property type="match status" value="1"/>
</dbReference>
<name>A0ABU2XJP2_9ACTN</name>
<gene>
    <name evidence="13" type="ORF">RND15_23875</name>
</gene>
<evidence type="ECO:0000256" key="9">
    <source>
        <dbReference type="ARBA" id="ARBA00023136"/>
    </source>
</evidence>
<comment type="similarity">
    <text evidence="3">Belongs to the TMEM163 family.</text>
</comment>
<comment type="caution">
    <text evidence="13">The sequence shown here is derived from an EMBL/GenBank/DDBJ whole genome shotgun (WGS) entry which is preliminary data.</text>
</comment>
<organism evidence="13 14">
    <name type="scientific">Streptomyces lonegramiae</name>
    <dbReference type="NCBI Taxonomy" id="3075524"/>
    <lineage>
        <taxon>Bacteria</taxon>
        <taxon>Bacillati</taxon>
        <taxon>Actinomycetota</taxon>
        <taxon>Actinomycetes</taxon>
        <taxon>Kitasatosporales</taxon>
        <taxon>Streptomycetaceae</taxon>
        <taxon>Streptomyces</taxon>
    </lineage>
</organism>
<evidence type="ECO:0000259" key="12">
    <source>
        <dbReference type="Pfam" id="PF01545"/>
    </source>
</evidence>
<evidence type="ECO:0000313" key="14">
    <source>
        <dbReference type="Proteomes" id="UP001180754"/>
    </source>
</evidence>
<comment type="subcellular location">
    <subcellularLocation>
        <location evidence="2">Cytoplasmic vesicle</location>
        <location evidence="2">Secretory vesicle</location>
        <location evidence="2">Synaptic vesicle membrane</location>
        <topology evidence="2">Multi-pass membrane protein</topology>
    </subcellularLocation>
    <subcellularLocation>
        <location evidence="1">Early endosome membrane</location>
    </subcellularLocation>
</comment>
<protein>
    <submittedName>
        <fullName evidence="13">Cation transporter</fullName>
    </submittedName>
</protein>
<evidence type="ECO:0000256" key="8">
    <source>
        <dbReference type="ARBA" id="ARBA00023018"/>
    </source>
</evidence>
<dbReference type="InterPro" id="IPR026765">
    <property type="entry name" value="Tmem163"/>
</dbReference>
<sequence length="228" mass="23337">MTAISLGPSPARRDALTRRIRLLVAATITYNVIEAVVAITAGTLASSTALIGFGLDSIIEVSSAAAVAWQFSAAEHHVREAREKTTLRIIAVSFFALAAYVTVDAVRALAGTGEAEGSIPGIVLAALSLAVMPFLSAAQRRAGRELGSASAVADSKQTLLCTYLSAVLLVGLVLNTTLGWSWADPIAALVIAVVAVKEGHDAWRGKGCCAAPATSDTSACHAGCDCCG</sequence>
<evidence type="ECO:0000256" key="3">
    <source>
        <dbReference type="ARBA" id="ARBA00008731"/>
    </source>
</evidence>